<dbReference type="InterPro" id="IPR036394">
    <property type="entry name" value="Ribosomal_uL22_sf"/>
</dbReference>
<evidence type="ECO:0000256" key="5">
    <source>
        <dbReference type="ARBA" id="ARBA00023274"/>
    </source>
</evidence>
<dbReference type="PANTHER" id="PTHR11593">
    <property type="entry name" value="60S RIBOSOMAL PROTEIN L17"/>
    <property type="match status" value="1"/>
</dbReference>
<dbReference type="NCBIfam" id="NF003260">
    <property type="entry name" value="PRK04223.1"/>
    <property type="match status" value="1"/>
</dbReference>
<dbReference type="GO" id="GO:0002181">
    <property type="term" value="P:cytoplasmic translation"/>
    <property type="evidence" value="ECO:0007669"/>
    <property type="project" value="TreeGrafter"/>
</dbReference>
<dbReference type="HAMAP" id="MF_01331_A">
    <property type="entry name" value="Ribosomal_uL22_A"/>
    <property type="match status" value="1"/>
</dbReference>
<keyword evidence="5 6" id="KW-0687">Ribonucleoprotein</keyword>
<dbReference type="AlphaFoldDB" id="F2L569"/>
<protein>
    <recommendedName>
        <fullName evidence="6">Large ribosomal subunit protein uL22</fullName>
    </recommendedName>
</protein>
<dbReference type="eggNOG" id="arCOG04098">
    <property type="taxonomic scope" value="Archaea"/>
</dbReference>
<dbReference type="KEGG" id="tuz:TUZN_2036"/>
<dbReference type="SUPFAM" id="SSF54843">
    <property type="entry name" value="Ribosomal protein L22"/>
    <property type="match status" value="1"/>
</dbReference>
<comment type="subunit">
    <text evidence="6 8">Part of the 50S ribosomal subunit.</text>
</comment>
<keyword evidence="4 6" id="KW-0689">Ribosomal protein</keyword>
<dbReference type="PANTHER" id="PTHR11593:SF10">
    <property type="entry name" value="60S RIBOSOMAL PROTEIN L17"/>
    <property type="match status" value="1"/>
</dbReference>
<evidence type="ECO:0000256" key="2">
    <source>
        <dbReference type="ARBA" id="ARBA00022730"/>
    </source>
</evidence>
<organism evidence="9 10">
    <name type="scientific">Thermoproteus uzoniensis (strain 768-20)</name>
    <dbReference type="NCBI Taxonomy" id="999630"/>
    <lineage>
        <taxon>Archaea</taxon>
        <taxon>Thermoproteota</taxon>
        <taxon>Thermoprotei</taxon>
        <taxon>Thermoproteales</taxon>
        <taxon>Thermoproteaceae</taxon>
        <taxon>Thermoproteus</taxon>
    </lineage>
</organism>
<comment type="function">
    <text evidence="6">The globular domain of the protein is located near the polypeptide exit tunnel on the outside of the subunit, while an extended beta-hairpin is found that lines the wall of the exit tunnel in the center of the 70S ribosome.</text>
</comment>
<dbReference type="InterPro" id="IPR005721">
    <property type="entry name" value="Ribosomal_uL22_euk/arc"/>
</dbReference>
<dbReference type="InterPro" id="IPR057265">
    <property type="entry name" value="Ribosomal_uL22_arc-type"/>
</dbReference>
<name>F2L569_THEU7</name>
<evidence type="ECO:0000256" key="8">
    <source>
        <dbReference type="RuleBase" id="RU004007"/>
    </source>
</evidence>
<comment type="function">
    <text evidence="6 8">This protein binds specifically to 23S rRNA. It makes multiple contacts with different domains of the 23S rRNA in the assembled 50S subunit and ribosome.</text>
</comment>
<dbReference type="InterPro" id="IPR001063">
    <property type="entry name" value="Ribosomal_uL22"/>
</dbReference>
<dbReference type="GO" id="GO:0019843">
    <property type="term" value="F:rRNA binding"/>
    <property type="evidence" value="ECO:0007669"/>
    <property type="project" value="UniProtKB-UniRule"/>
</dbReference>
<dbReference type="GO" id="GO:0022625">
    <property type="term" value="C:cytosolic large ribosomal subunit"/>
    <property type="evidence" value="ECO:0007669"/>
    <property type="project" value="UniProtKB-UniRule"/>
</dbReference>
<dbReference type="EMBL" id="CP002590">
    <property type="protein sequence ID" value="AEA13494.1"/>
    <property type="molecule type" value="Genomic_DNA"/>
</dbReference>
<dbReference type="NCBIfam" id="TIGR01038">
    <property type="entry name" value="uL22_arch_euk"/>
    <property type="match status" value="1"/>
</dbReference>
<dbReference type="HOGENOM" id="CLU_083987_0_2_2"/>
<reference evidence="9 10" key="1">
    <citation type="journal article" date="2011" name="J. Bacteriol.">
        <title>Complete genome sequence of the thermoacidophilic crenarchaeon Thermoproteus uzoniensis 768-20.</title>
        <authorList>
            <person name="Mardanov A.V."/>
            <person name="Gumerov V.M."/>
            <person name="Beletsky A.V."/>
            <person name="Prokofeva M.I."/>
            <person name="Bonch-Osmolovskaya E.A."/>
            <person name="Ravin N.V."/>
            <person name="Skryabin K.G."/>
        </authorList>
    </citation>
    <scope>NUCLEOTIDE SEQUENCE [LARGE SCALE GENOMIC DNA]</scope>
    <source>
        <strain evidence="9 10">768-20</strain>
    </source>
</reference>
<evidence type="ECO:0000313" key="10">
    <source>
        <dbReference type="Proteomes" id="UP000008138"/>
    </source>
</evidence>
<evidence type="ECO:0000256" key="6">
    <source>
        <dbReference type="HAMAP-Rule" id="MF_01331"/>
    </source>
</evidence>
<dbReference type="Gene3D" id="3.90.470.10">
    <property type="entry name" value="Ribosomal protein L22/L17"/>
    <property type="match status" value="1"/>
</dbReference>
<keyword evidence="3 6" id="KW-0694">RNA-binding</keyword>
<dbReference type="Pfam" id="PF00237">
    <property type="entry name" value="Ribosomal_L22"/>
    <property type="match status" value="1"/>
</dbReference>
<comment type="similarity">
    <text evidence="1 6 7">Belongs to the universal ribosomal protein uL22 family.</text>
</comment>
<dbReference type="GO" id="GO:0003735">
    <property type="term" value="F:structural constituent of ribosome"/>
    <property type="evidence" value="ECO:0007669"/>
    <property type="project" value="UniProtKB-UniRule"/>
</dbReference>
<keyword evidence="10" id="KW-1185">Reference proteome</keyword>
<proteinExistence type="inferred from homology"/>
<accession>F2L569</accession>
<evidence type="ECO:0000256" key="7">
    <source>
        <dbReference type="RuleBase" id="RU004005"/>
    </source>
</evidence>
<evidence type="ECO:0000256" key="1">
    <source>
        <dbReference type="ARBA" id="ARBA00009451"/>
    </source>
</evidence>
<keyword evidence="2 6" id="KW-0699">rRNA-binding</keyword>
<dbReference type="STRING" id="999630.TUZN_2036"/>
<reference key="2">
    <citation type="submission" date="2011-03" db="EMBL/GenBank/DDBJ databases">
        <title>Complete genome sequence of the thermoacidophilic crenarchaeon Thermoproteus uzoniensis 768-20.</title>
        <authorList>
            <person name="Mardanov A.V."/>
            <person name="Gumerov V.M."/>
            <person name="Beletsky A.V."/>
            <person name="Prokofeva M.I."/>
            <person name="Bonch-Osmolovskaya E.A."/>
            <person name="Ravin N.V."/>
            <person name="Skryabin K.G."/>
        </authorList>
    </citation>
    <scope>NUCLEOTIDE SEQUENCE</scope>
    <source>
        <strain>768-20</strain>
    </source>
</reference>
<sequence length="206" mass="24117">MSRQYWRTPSLALRLINNPISAPVARLHYSMSDEDVIRLVFERYGVKVTGDQIVRAYGNEFRMSWKKSVEVGRFIKYMTLKQARQWLEDTANLRRPIPIRRFTKKQAHHATPWGNWPVAKWPVKVAKNYLRVLENLENNARFKGLDVERVVIVHVASHKGITIRNYMPRAFGRSTPWNEQTVNIEIVGVELPQGVVPKRLKLKVFK</sequence>
<dbReference type="Proteomes" id="UP000008138">
    <property type="component" value="Chromosome"/>
</dbReference>
<evidence type="ECO:0000256" key="3">
    <source>
        <dbReference type="ARBA" id="ARBA00022884"/>
    </source>
</evidence>
<gene>
    <name evidence="6" type="primary">rpl22</name>
    <name evidence="9" type="ordered locus">TUZN_2036</name>
</gene>
<evidence type="ECO:0000256" key="4">
    <source>
        <dbReference type="ARBA" id="ARBA00022980"/>
    </source>
</evidence>
<evidence type="ECO:0000313" key="9">
    <source>
        <dbReference type="EMBL" id="AEA13494.1"/>
    </source>
</evidence>